<dbReference type="EMBL" id="JXTC01000016">
    <property type="protein sequence ID" value="PON99824.1"/>
    <property type="molecule type" value="Genomic_DNA"/>
</dbReference>
<organism evidence="2 3">
    <name type="scientific">Trema orientale</name>
    <name type="common">Charcoal tree</name>
    <name type="synonym">Celtis orientalis</name>
    <dbReference type="NCBI Taxonomy" id="63057"/>
    <lineage>
        <taxon>Eukaryota</taxon>
        <taxon>Viridiplantae</taxon>
        <taxon>Streptophyta</taxon>
        <taxon>Embryophyta</taxon>
        <taxon>Tracheophyta</taxon>
        <taxon>Spermatophyta</taxon>
        <taxon>Magnoliopsida</taxon>
        <taxon>eudicotyledons</taxon>
        <taxon>Gunneridae</taxon>
        <taxon>Pentapetalae</taxon>
        <taxon>rosids</taxon>
        <taxon>fabids</taxon>
        <taxon>Rosales</taxon>
        <taxon>Cannabaceae</taxon>
        <taxon>Trema</taxon>
    </lineage>
</organism>
<keyword evidence="3" id="KW-1185">Reference proteome</keyword>
<accession>A0A2P5FPV6</accession>
<protein>
    <submittedName>
        <fullName evidence="2">Uncharacterized protein</fullName>
    </submittedName>
</protein>
<evidence type="ECO:0000313" key="2">
    <source>
        <dbReference type="EMBL" id="PON99824.1"/>
    </source>
</evidence>
<comment type="caution">
    <text evidence="2">The sequence shown here is derived from an EMBL/GenBank/DDBJ whole genome shotgun (WGS) entry which is preliminary data.</text>
</comment>
<name>A0A2P5FPV6_TREOI</name>
<dbReference type="OrthoDB" id="10342432at2759"/>
<sequence length="87" mass="9773">MTVDDVYRFLKSPEFTRSSFWHTARDRFSLSRSLSLKFSDSLSLSLSLSPSSSSVDLAGNASSESPMRPFRRQNIILECCCLDSRGT</sequence>
<feature type="region of interest" description="Disordered" evidence="1">
    <location>
        <begin position="46"/>
        <end position="66"/>
    </location>
</feature>
<evidence type="ECO:0000256" key="1">
    <source>
        <dbReference type="SAM" id="MobiDB-lite"/>
    </source>
</evidence>
<gene>
    <name evidence="2" type="ORF">TorRG33x02_042420</name>
</gene>
<evidence type="ECO:0000313" key="3">
    <source>
        <dbReference type="Proteomes" id="UP000237000"/>
    </source>
</evidence>
<proteinExistence type="predicted"/>
<reference evidence="3" key="1">
    <citation type="submission" date="2016-06" db="EMBL/GenBank/DDBJ databases">
        <title>Parallel loss of symbiosis genes in relatives of nitrogen-fixing non-legume Parasponia.</title>
        <authorList>
            <person name="Van Velzen R."/>
            <person name="Holmer R."/>
            <person name="Bu F."/>
            <person name="Rutten L."/>
            <person name="Van Zeijl A."/>
            <person name="Liu W."/>
            <person name="Santuari L."/>
            <person name="Cao Q."/>
            <person name="Sharma T."/>
            <person name="Shen D."/>
            <person name="Roswanjaya Y."/>
            <person name="Wardhani T."/>
            <person name="Kalhor M.S."/>
            <person name="Jansen J."/>
            <person name="Van den Hoogen J."/>
            <person name="Gungor B."/>
            <person name="Hartog M."/>
            <person name="Hontelez J."/>
            <person name="Verver J."/>
            <person name="Yang W.-C."/>
            <person name="Schijlen E."/>
            <person name="Repin R."/>
            <person name="Schilthuizen M."/>
            <person name="Schranz E."/>
            <person name="Heidstra R."/>
            <person name="Miyata K."/>
            <person name="Fedorova E."/>
            <person name="Kohlen W."/>
            <person name="Bisseling T."/>
            <person name="Smit S."/>
            <person name="Geurts R."/>
        </authorList>
    </citation>
    <scope>NUCLEOTIDE SEQUENCE [LARGE SCALE GENOMIC DNA]</scope>
    <source>
        <strain evidence="3">cv. RG33-2</strain>
    </source>
</reference>
<dbReference type="AlphaFoldDB" id="A0A2P5FPV6"/>
<dbReference type="InParanoid" id="A0A2P5FPV6"/>
<dbReference type="Proteomes" id="UP000237000">
    <property type="component" value="Unassembled WGS sequence"/>
</dbReference>